<keyword evidence="1" id="KW-1015">Disulfide bond</keyword>
<name>A0A803KG91_XENTR</name>
<sequence length="145" mass="16219">MFYFLCDSVSGICPCTAPTVSMGRYLLLGLCALFSLSLTGADAIPVVFIFKPSEEQVKEGNPTAVCLINNFYPRSVTIKWKVDGQDVIASDIKNSDYMQESDNTYSQSSMLTLTKDKWDKSEKFECLVQHKTQQLAQSFIKSQCT</sequence>
<dbReference type="FunFam" id="2.60.40.10:FF:000283">
    <property type="entry name" value="Immunoglobulin kappa constant"/>
    <property type="match status" value="1"/>
</dbReference>
<dbReference type="InterPro" id="IPR013783">
    <property type="entry name" value="Ig-like_fold"/>
</dbReference>
<accession>A0A803KG91</accession>
<reference evidence="4" key="2">
    <citation type="submission" date="2021-03" db="UniProtKB">
        <authorList>
            <consortium name="Ensembl"/>
        </authorList>
    </citation>
    <scope>IDENTIFICATION</scope>
</reference>
<dbReference type="InterPro" id="IPR036179">
    <property type="entry name" value="Ig-like_dom_sf"/>
</dbReference>
<protein>
    <recommendedName>
        <fullName evidence="3">Ig-like domain-containing protein</fullName>
    </recommendedName>
</protein>
<feature type="domain" description="Ig-like" evidence="3">
    <location>
        <begin position="45"/>
        <end position="138"/>
    </location>
</feature>
<dbReference type="GeneTree" id="ENSGT00940000163478"/>
<dbReference type="FunCoup" id="A0A803KG91">
    <property type="interactions" value="440"/>
</dbReference>
<dbReference type="InterPro" id="IPR003597">
    <property type="entry name" value="Ig_C1-set"/>
</dbReference>
<evidence type="ECO:0000313" key="4">
    <source>
        <dbReference type="Ensembl" id="ENSXETP00000119469"/>
    </source>
</evidence>
<keyword evidence="2" id="KW-0393">Immunoglobulin domain</keyword>
<dbReference type="AlphaFoldDB" id="A0A803KG91"/>
<dbReference type="PROSITE" id="PS00290">
    <property type="entry name" value="IG_MHC"/>
    <property type="match status" value="1"/>
</dbReference>
<dbReference type="SMART" id="SM00407">
    <property type="entry name" value="IGc1"/>
    <property type="match status" value="1"/>
</dbReference>
<dbReference type="InParanoid" id="A0A803KG91"/>
<organism evidence="4">
    <name type="scientific">Xenopus tropicalis</name>
    <name type="common">Western clawed frog</name>
    <name type="synonym">Silurana tropicalis</name>
    <dbReference type="NCBI Taxonomy" id="8364"/>
    <lineage>
        <taxon>Eukaryota</taxon>
        <taxon>Metazoa</taxon>
        <taxon>Chordata</taxon>
        <taxon>Craniata</taxon>
        <taxon>Vertebrata</taxon>
        <taxon>Euteleostomi</taxon>
        <taxon>Amphibia</taxon>
        <taxon>Batrachia</taxon>
        <taxon>Anura</taxon>
        <taxon>Pipoidea</taxon>
        <taxon>Pipidae</taxon>
        <taxon>Xenopodinae</taxon>
        <taxon>Xenopus</taxon>
        <taxon>Silurana</taxon>
    </lineage>
</organism>
<dbReference type="Gene3D" id="2.60.40.10">
    <property type="entry name" value="Immunoglobulins"/>
    <property type="match status" value="1"/>
</dbReference>
<dbReference type="Pfam" id="PF07654">
    <property type="entry name" value="C1-set"/>
    <property type="match status" value="1"/>
</dbReference>
<evidence type="ECO:0000259" key="3">
    <source>
        <dbReference type="PROSITE" id="PS50835"/>
    </source>
</evidence>
<dbReference type="SUPFAM" id="SSF48726">
    <property type="entry name" value="Immunoglobulin"/>
    <property type="match status" value="1"/>
</dbReference>
<dbReference type="InterPro" id="IPR007110">
    <property type="entry name" value="Ig-like_dom"/>
</dbReference>
<dbReference type="Ensembl" id="ENSXETT00000109030">
    <property type="protein sequence ID" value="ENSXETP00000119469"/>
    <property type="gene ID" value="ENSXETG00000044684"/>
</dbReference>
<dbReference type="InterPro" id="IPR003006">
    <property type="entry name" value="Ig/MHC_CS"/>
</dbReference>
<reference evidence="4" key="1">
    <citation type="journal article" date="2010" name="Science">
        <title>The genome of the Western clawed frog Xenopus tropicalis.</title>
        <authorList>
            <person name="Hellsten U."/>
            <person name="Harland R.M."/>
            <person name="Gilchrist M.J."/>
            <person name="Hendrix D."/>
            <person name="Jurka J."/>
            <person name="Kapitonov V."/>
            <person name="Ovcharenko I."/>
            <person name="Putnam N.H."/>
            <person name="Shu S."/>
            <person name="Taher L."/>
            <person name="Blitz I.L."/>
            <person name="Blumberg B."/>
            <person name="Dichmann D.S."/>
            <person name="Dubchak I."/>
            <person name="Amaya E."/>
            <person name="Detter J.C."/>
            <person name="Fletcher R."/>
            <person name="Gerhard D.S."/>
            <person name="Goodstein D."/>
            <person name="Graves T."/>
            <person name="Grigoriev I.V."/>
            <person name="Grimwood J."/>
            <person name="Kawashima T."/>
            <person name="Lindquist E."/>
            <person name="Lucas S.M."/>
            <person name="Mead P.E."/>
            <person name="Mitros T."/>
            <person name="Ogino H."/>
            <person name="Ohta Y."/>
            <person name="Poliakov A.V."/>
            <person name="Pollet N."/>
            <person name="Robert J."/>
            <person name="Salamov A."/>
            <person name="Sater A.K."/>
            <person name="Schmutz J."/>
            <person name="Terry A."/>
            <person name="Vize P.D."/>
            <person name="Warren W.C."/>
            <person name="Wells D."/>
            <person name="Wills A."/>
            <person name="Wilson R.K."/>
            <person name="Zimmerman L.B."/>
            <person name="Zorn A.M."/>
            <person name="Grainger R."/>
            <person name="Grammer T."/>
            <person name="Khokha M.K."/>
            <person name="Richardson P.M."/>
            <person name="Rokhsar D.S."/>
        </authorList>
    </citation>
    <scope>NUCLEOTIDE SEQUENCE [LARGE SCALE GENOMIC DNA]</scope>
    <source>
        <strain evidence="4">Nigerian</strain>
    </source>
</reference>
<dbReference type="PANTHER" id="PTHR23411">
    <property type="entry name" value="TAPASIN"/>
    <property type="match status" value="1"/>
</dbReference>
<evidence type="ECO:0000256" key="2">
    <source>
        <dbReference type="ARBA" id="ARBA00023319"/>
    </source>
</evidence>
<dbReference type="InterPro" id="IPR050380">
    <property type="entry name" value="Immune_Resp_Modulators"/>
</dbReference>
<proteinExistence type="predicted"/>
<dbReference type="PROSITE" id="PS50835">
    <property type="entry name" value="IG_LIKE"/>
    <property type="match status" value="1"/>
</dbReference>
<evidence type="ECO:0000256" key="1">
    <source>
        <dbReference type="ARBA" id="ARBA00023157"/>
    </source>
</evidence>